<evidence type="ECO:0000256" key="3">
    <source>
        <dbReference type="ARBA" id="ARBA00023027"/>
    </source>
</evidence>
<accession>A0A0L8FNR0</accession>
<dbReference type="PRINTS" id="PR00081">
    <property type="entry name" value="GDHRDH"/>
</dbReference>
<dbReference type="PANTHER" id="PTHR24322:SF736">
    <property type="entry name" value="RETINOL DEHYDROGENASE 10"/>
    <property type="match status" value="1"/>
</dbReference>
<dbReference type="GO" id="GO:0016616">
    <property type="term" value="F:oxidoreductase activity, acting on the CH-OH group of donors, NAD or NADP as acceptor"/>
    <property type="evidence" value="ECO:0007669"/>
    <property type="project" value="TreeGrafter"/>
</dbReference>
<dbReference type="CDD" id="cd05339">
    <property type="entry name" value="17beta-HSDXI-like_SDR_c"/>
    <property type="match status" value="1"/>
</dbReference>
<dbReference type="Gene3D" id="3.40.50.720">
    <property type="entry name" value="NAD(P)-binding Rossmann-like Domain"/>
    <property type="match status" value="1"/>
</dbReference>
<dbReference type="EMBL" id="KQ428611">
    <property type="protein sequence ID" value="KOF66045.1"/>
    <property type="molecule type" value="Genomic_DNA"/>
</dbReference>
<dbReference type="PANTHER" id="PTHR24322">
    <property type="entry name" value="PKSB"/>
    <property type="match status" value="1"/>
</dbReference>
<dbReference type="InterPro" id="IPR002347">
    <property type="entry name" value="SDR_fam"/>
</dbReference>
<dbReference type="OMA" id="IFWAKFR"/>
<dbReference type="GO" id="GO:0005811">
    <property type="term" value="C:lipid droplet"/>
    <property type="evidence" value="ECO:0007669"/>
    <property type="project" value="TreeGrafter"/>
</dbReference>
<evidence type="ECO:0008006" key="6">
    <source>
        <dbReference type="Google" id="ProtNLM"/>
    </source>
</evidence>
<dbReference type="KEGG" id="obi:106882308"/>
<reference evidence="5" key="1">
    <citation type="submission" date="2015-07" db="EMBL/GenBank/DDBJ databases">
        <title>MeaNS - Measles Nucleotide Surveillance Program.</title>
        <authorList>
            <person name="Tran T."/>
            <person name="Druce J."/>
        </authorList>
    </citation>
    <scope>NUCLEOTIDE SEQUENCE</scope>
    <source>
        <strain evidence="5">UCB-OBI-ISO-001</strain>
        <tissue evidence="5">Gonad</tissue>
    </source>
</reference>
<dbReference type="STRING" id="37653.A0A0L8FNR0"/>
<evidence type="ECO:0000256" key="1">
    <source>
        <dbReference type="ARBA" id="ARBA00006484"/>
    </source>
</evidence>
<dbReference type="InterPro" id="IPR036291">
    <property type="entry name" value="NAD(P)-bd_dom_sf"/>
</dbReference>
<keyword evidence="2" id="KW-0560">Oxidoreductase</keyword>
<comment type="similarity">
    <text evidence="1 4">Belongs to the short-chain dehydrogenases/reductases (SDR) family.</text>
</comment>
<protein>
    <recommendedName>
        <fullName evidence="6">Epidermal retinol dehydrogenase 2</fullName>
    </recommendedName>
</protein>
<dbReference type="FunFam" id="3.40.50.720:FF:000202">
    <property type="entry name" value="Short-chain dehydrogenase/reductase family 16C member 6"/>
    <property type="match status" value="1"/>
</dbReference>
<keyword evidence="3" id="KW-0520">NAD</keyword>
<gene>
    <name evidence="5" type="ORF">OCBIM_22013687mg</name>
</gene>
<evidence type="ECO:0000256" key="2">
    <source>
        <dbReference type="ARBA" id="ARBA00023002"/>
    </source>
</evidence>
<evidence type="ECO:0000256" key="4">
    <source>
        <dbReference type="RuleBase" id="RU000363"/>
    </source>
</evidence>
<dbReference type="Pfam" id="PF00106">
    <property type="entry name" value="adh_short"/>
    <property type="match status" value="1"/>
</dbReference>
<name>A0A0L8FNR0_OCTBM</name>
<evidence type="ECO:0000313" key="5">
    <source>
        <dbReference type="EMBL" id="KOF66045.1"/>
    </source>
</evidence>
<dbReference type="SUPFAM" id="SSF51735">
    <property type="entry name" value="NAD(P)-binding Rossmann-fold domains"/>
    <property type="match status" value="1"/>
</dbReference>
<proteinExistence type="inferred from homology"/>
<dbReference type="OrthoDB" id="10253736at2759"/>
<dbReference type="PRINTS" id="PR00080">
    <property type="entry name" value="SDRFAMILY"/>
</dbReference>
<dbReference type="AlphaFoldDB" id="A0A0L8FNR0"/>
<organism evidence="5">
    <name type="scientific">Octopus bimaculoides</name>
    <name type="common">California two-spotted octopus</name>
    <dbReference type="NCBI Taxonomy" id="37653"/>
    <lineage>
        <taxon>Eukaryota</taxon>
        <taxon>Metazoa</taxon>
        <taxon>Spiralia</taxon>
        <taxon>Lophotrochozoa</taxon>
        <taxon>Mollusca</taxon>
        <taxon>Cephalopoda</taxon>
        <taxon>Coleoidea</taxon>
        <taxon>Octopodiformes</taxon>
        <taxon>Octopoda</taxon>
        <taxon>Incirrata</taxon>
        <taxon>Octopodidae</taxon>
        <taxon>Octopus</taxon>
    </lineage>
</organism>
<dbReference type="PROSITE" id="PS00061">
    <property type="entry name" value="ADH_SHORT"/>
    <property type="match status" value="1"/>
</dbReference>
<sequence>MLIVEILFLLRDIVIACVAAVWNFLITPKYKDVKDEIVLITGSANGIGRGLALAFARRGCILVLWDIDEAENEKTAQLVTEAGAKAYPYYCDLSKRKEIYRIGKKVQKEVGDVTILVNNAGVVIGKSFLECPDEEIENSFQVNTLAYFWTIKVFLPKMIEKNYGHIVNMSSSLGLTGINKLTDYCSTKFAVVGFNEVLSYELQHDQYDGIKTTLICPQCVKTRMFEGCKLRFPPICPFMELDYVVNKSMQAILTNQYILCLPRLVYFQAVFKAILPTEAWIASCRFFGTMTFMDSFVGNKKD</sequence>
<dbReference type="InterPro" id="IPR020904">
    <property type="entry name" value="Sc_DH/Rdtase_CS"/>
</dbReference>